<evidence type="ECO:0000259" key="2">
    <source>
        <dbReference type="Pfam" id="PF08223"/>
    </source>
</evidence>
<dbReference type="Pfam" id="PF07848">
    <property type="entry name" value="PaaX"/>
    <property type="match status" value="1"/>
</dbReference>
<dbReference type="Gene3D" id="1.20.58.1460">
    <property type="match status" value="1"/>
</dbReference>
<dbReference type="EMBL" id="BAAANY010000013">
    <property type="protein sequence ID" value="GAA1684771.1"/>
    <property type="molecule type" value="Genomic_DNA"/>
</dbReference>
<feature type="domain" description="Transcriptional repressor PaaX-like N-terminal" evidence="1">
    <location>
        <begin position="26"/>
        <end position="91"/>
    </location>
</feature>
<proteinExistence type="predicted"/>
<dbReference type="InterPro" id="IPR036388">
    <property type="entry name" value="WH-like_DNA-bd_sf"/>
</dbReference>
<feature type="domain" description="Transcriptional repressor PaaX-like central Cas2-like" evidence="3">
    <location>
        <begin position="113"/>
        <end position="194"/>
    </location>
</feature>
<accession>A0ABP4TAA4</accession>
<evidence type="ECO:0000313" key="4">
    <source>
        <dbReference type="EMBL" id="GAA1684771.1"/>
    </source>
</evidence>
<name>A0ABP4TAA4_9ACTN</name>
<organism evidence="4 5">
    <name type="scientific">Fodinicola feengrottensis</name>
    <dbReference type="NCBI Taxonomy" id="435914"/>
    <lineage>
        <taxon>Bacteria</taxon>
        <taxon>Bacillati</taxon>
        <taxon>Actinomycetota</taxon>
        <taxon>Actinomycetes</taxon>
        <taxon>Mycobacteriales</taxon>
        <taxon>Fodinicola</taxon>
    </lineage>
</organism>
<feature type="domain" description="Transcriptional repressor PaaX-like C-terminal" evidence="2">
    <location>
        <begin position="199"/>
        <end position="278"/>
    </location>
</feature>
<comment type="caution">
    <text evidence="4">The sequence shown here is derived from an EMBL/GenBank/DDBJ whole genome shotgun (WGS) entry which is preliminary data.</text>
</comment>
<evidence type="ECO:0000259" key="3">
    <source>
        <dbReference type="Pfam" id="PF20803"/>
    </source>
</evidence>
<dbReference type="Gene3D" id="3.30.70.2650">
    <property type="match status" value="1"/>
</dbReference>
<dbReference type="PANTHER" id="PTHR30319">
    <property type="entry name" value="PHENYLACETIC ACID REGULATOR-RELATED TRANSCRIPTIONAL REPRESSOR"/>
    <property type="match status" value="1"/>
</dbReference>
<protein>
    <submittedName>
        <fullName evidence="4">PaaX family transcriptional regulator C-terminal domain-containing protein</fullName>
    </submittedName>
</protein>
<evidence type="ECO:0000313" key="5">
    <source>
        <dbReference type="Proteomes" id="UP001500618"/>
    </source>
</evidence>
<dbReference type="Pfam" id="PF08223">
    <property type="entry name" value="PaaX_C"/>
    <property type="match status" value="1"/>
</dbReference>
<dbReference type="Gene3D" id="1.10.10.10">
    <property type="entry name" value="Winged helix-like DNA-binding domain superfamily/Winged helix DNA-binding domain"/>
    <property type="match status" value="1"/>
</dbReference>
<sequence length="285" mass="31602">MTISDPAPGERAPTLSRRHAAGASSARGLLFTVLGEFALVAERTAWTSALIEVLGQLGVDEKATRQALMRTAADGWLRAERIGRRTLWHLTPNAERLLTDGAQRIYSFTGPAQGWDGTWLLVSVRVPESDRRARHLLRTRLSWAGFGSLGAGLWISTHPEREAEVAEVLREARIADDAHVFIATRPGIGDVRAMVQQAWDLVAVEEQYEDFIAEFSDPARKNALIDQIELVHAWRRFPAIDPALPRELLPSRWSGVKAATLFGQQHTAWAPAARTAWEALNPPRT</sequence>
<reference evidence="5" key="1">
    <citation type="journal article" date="2019" name="Int. J. Syst. Evol. Microbiol.">
        <title>The Global Catalogue of Microorganisms (GCM) 10K type strain sequencing project: providing services to taxonomists for standard genome sequencing and annotation.</title>
        <authorList>
            <consortium name="The Broad Institute Genomics Platform"/>
            <consortium name="The Broad Institute Genome Sequencing Center for Infectious Disease"/>
            <person name="Wu L."/>
            <person name="Ma J."/>
        </authorList>
    </citation>
    <scope>NUCLEOTIDE SEQUENCE [LARGE SCALE GENOMIC DNA]</scope>
    <source>
        <strain evidence="5">JCM 14718</strain>
    </source>
</reference>
<evidence type="ECO:0000259" key="1">
    <source>
        <dbReference type="Pfam" id="PF07848"/>
    </source>
</evidence>
<dbReference type="PIRSF" id="PIRSF020623">
    <property type="entry name" value="PaaX"/>
    <property type="match status" value="1"/>
</dbReference>
<keyword evidence="5" id="KW-1185">Reference proteome</keyword>
<dbReference type="Pfam" id="PF20803">
    <property type="entry name" value="PaaX_M"/>
    <property type="match status" value="1"/>
</dbReference>
<dbReference type="InterPro" id="IPR011965">
    <property type="entry name" value="PaaX_trns_reg"/>
</dbReference>
<dbReference type="InterPro" id="IPR048846">
    <property type="entry name" value="PaaX-like_central"/>
</dbReference>
<dbReference type="PANTHER" id="PTHR30319:SF1">
    <property type="entry name" value="TRANSCRIPTIONAL REPRESSOR PAAX"/>
    <property type="match status" value="1"/>
</dbReference>
<dbReference type="RefSeq" id="WP_344311545.1">
    <property type="nucleotide sequence ID" value="NZ_BAAANY010000013.1"/>
</dbReference>
<dbReference type="InterPro" id="IPR013225">
    <property type="entry name" value="PaaX_C"/>
</dbReference>
<dbReference type="InterPro" id="IPR012906">
    <property type="entry name" value="PaaX-like_N"/>
</dbReference>
<gene>
    <name evidence="4" type="ORF">GCM10009765_37630</name>
</gene>
<dbReference type="Proteomes" id="UP001500618">
    <property type="component" value="Unassembled WGS sequence"/>
</dbReference>